<dbReference type="NCBIfam" id="TIGR00756">
    <property type="entry name" value="PPR"/>
    <property type="match status" value="9"/>
</dbReference>
<dbReference type="PANTHER" id="PTHR47941">
    <property type="entry name" value="PENTATRICOPEPTIDE REPEAT-CONTAINING PROTEIN 3, MITOCHONDRIAL"/>
    <property type="match status" value="1"/>
</dbReference>
<keyword evidence="5" id="KW-1185">Reference proteome</keyword>
<gene>
    <name evidence="4" type="ORF">ZIOFF_049049</name>
</gene>
<name>A0A8J5G0D8_ZINOF</name>
<comment type="caution">
    <text evidence="4">The sequence shown here is derived from an EMBL/GenBank/DDBJ whole genome shotgun (WGS) entry which is preliminary data.</text>
</comment>
<keyword evidence="2" id="KW-0677">Repeat</keyword>
<dbReference type="InterPro" id="IPR002885">
    <property type="entry name" value="PPR_rpt"/>
</dbReference>
<comment type="similarity">
    <text evidence="1">Belongs to the PPR family. P subfamily.</text>
</comment>
<dbReference type="PROSITE" id="PS51375">
    <property type="entry name" value="PPR"/>
    <property type="match status" value="9"/>
</dbReference>
<dbReference type="AlphaFoldDB" id="A0A8J5G0D8"/>
<feature type="repeat" description="PPR" evidence="3">
    <location>
        <begin position="158"/>
        <end position="196"/>
    </location>
</feature>
<organism evidence="4 5">
    <name type="scientific">Zingiber officinale</name>
    <name type="common">Ginger</name>
    <name type="synonym">Amomum zingiber</name>
    <dbReference type="NCBI Taxonomy" id="94328"/>
    <lineage>
        <taxon>Eukaryota</taxon>
        <taxon>Viridiplantae</taxon>
        <taxon>Streptophyta</taxon>
        <taxon>Embryophyta</taxon>
        <taxon>Tracheophyta</taxon>
        <taxon>Spermatophyta</taxon>
        <taxon>Magnoliopsida</taxon>
        <taxon>Liliopsida</taxon>
        <taxon>Zingiberales</taxon>
        <taxon>Zingiberaceae</taxon>
        <taxon>Zingiber</taxon>
    </lineage>
</organism>
<dbReference type="OrthoDB" id="185373at2759"/>
<evidence type="ECO:0000256" key="2">
    <source>
        <dbReference type="ARBA" id="ARBA00022737"/>
    </source>
</evidence>
<dbReference type="Pfam" id="PF01535">
    <property type="entry name" value="PPR"/>
    <property type="match status" value="3"/>
</dbReference>
<dbReference type="EMBL" id="JACMSC010000013">
    <property type="protein sequence ID" value="KAG6494031.1"/>
    <property type="molecule type" value="Genomic_DNA"/>
</dbReference>
<reference evidence="4 5" key="1">
    <citation type="submission" date="2020-08" db="EMBL/GenBank/DDBJ databases">
        <title>Plant Genome Project.</title>
        <authorList>
            <person name="Zhang R.-G."/>
        </authorList>
    </citation>
    <scope>NUCLEOTIDE SEQUENCE [LARGE SCALE GENOMIC DNA]</scope>
    <source>
        <tissue evidence="4">Rhizome</tissue>
    </source>
</reference>
<sequence>MARRRASAVRWTKEITNSQVIRLIQAEPDPRKALLVFDSATAEYPSGFRHDAATFALLSTRLAAAGLLPDAFSLLSRIPSELGHAPPEPAFAALLRAHGRYRRPLDALRLFSNAPRLLLLRPSSRSYTALLSVLVAHNRLDLARRVFARMKAEGVPPSVASYNVLLKAHCTDPGSGADVDAALRVFRKMPDRGCPPDTCSYNTLIDGLCKKGRIDEAKELFQEMIRNESPPNVVTYTTLIHGLCRSGLLADALEVFDEMTNRGVQPNVFTYTSLVDGLCKGGQSTTALALLDRMTKESCPPNAITYTALVTGLCKEGRLQQALEILDRMRLHGRKPDAGLCSKLIDGLCNSGRAQEAANYLDEMVLSGIAPNRVTWSLHVRIHNAVVVGLCLAGDSSRALQVHRSMRSRGISTEPETFNQLVICSCKREHVHKAASVVGEMLLEGCIPSREAWGAIVGGYWKIRELAEAAQHVLDELLEYASHEHP</sequence>
<feature type="repeat" description="PPR" evidence="3">
    <location>
        <begin position="232"/>
        <end position="266"/>
    </location>
</feature>
<feature type="repeat" description="PPR" evidence="3">
    <location>
        <begin position="267"/>
        <end position="301"/>
    </location>
</feature>
<dbReference type="Proteomes" id="UP000734854">
    <property type="component" value="Unassembled WGS sequence"/>
</dbReference>
<evidence type="ECO:0000256" key="1">
    <source>
        <dbReference type="ARBA" id="ARBA00007626"/>
    </source>
</evidence>
<dbReference type="Pfam" id="PF12854">
    <property type="entry name" value="PPR_1"/>
    <property type="match status" value="2"/>
</dbReference>
<evidence type="ECO:0008006" key="6">
    <source>
        <dbReference type="Google" id="ProtNLM"/>
    </source>
</evidence>
<feature type="repeat" description="PPR" evidence="3">
    <location>
        <begin position="414"/>
        <end position="448"/>
    </location>
</feature>
<protein>
    <recommendedName>
        <fullName evidence="6">Pentatricopeptide repeat-containing protein</fullName>
    </recommendedName>
</protein>
<feature type="repeat" description="PPR" evidence="3">
    <location>
        <begin position="197"/>
        <end position="231"/>
    </location>
</feature>
<feature type="repeat" description="PPR" evidence="3">
    <location>
        <begin position="379"/>
        <end position="413"/>
    </location>
</feature>
<feature type="repeat" description="PPR" evidence="3">
    <location>
        <begin position="123"/>
        <end position="157"/>
    </location>
</feature>
<dbReference type="FunFam" id="1.25.40.10:FF:000558">
    <property type="entry name" value="Pentatricopeptide repeat-containing protein At5g39710"/>
    <property type="match status" value="1"/>
</dbReference>
<evidence type="ECO:0000256" key="3">
    <source>
        <dbReference type="PROSITE-ProRule" id="PRU00708"/>
    </source>
</evidence>
<feature type="repeat" description="PPR" evidence="3">
    <location>
        <begin position="337"/>
        <end position="371"/>
    </location>
</feature>
<proteinExistence type="inferred from homology"/>
<dbReference type="Pfam" id="PF13041">
    <property type="entry name" value="PPR_2"/>
    <property type="match status" value="2"/>
</dbReference>
<evidence type="ECO:0000313" key="5">
    <source>
        <dbReference type="Proteomes" id="UP000734854"/>
    </source>
</evidence>
<evidence type="ECO:0000313" key="4">
    <source>
        <dbReference type="EMBL" id="KAG6494031.1"/>
    </source>
</evidence>
<accession>A0A8J5G0D8</accession>
<feature type="repeat" description="PPR" evidence="3">
    <location>
        <begin position="302"/>
        <end position="336"/>
    </location>
</feature>